<feature type="domain" description="PAC" evidence="3">
    <location>
        <begin position="125"/>
        <end position="179"/>
    </location>
</feature>
<dbReference type="SUPFAM" id="SSF55785">
    <property type="entry name" value="PYP-like sensor domain (PAS domain)"/>
    <property type="match status" value="1"/>
</dbReference>
<evidence type="ECO:0008006" key="8">
    <source>
        <dbReference type="Google" id="ProtNLM"/>
    </source>
</evidence>
<organism evidence="6 7">
    <name type="scientific">Vibrio crassostreae</name>
    <dbReference type="NCBI Taxonomy" id="246167"/>
    <lineage>
        <taxon>Bacteria</taxon>
        <taxon>Pseudomonadati</taxon>
        <taxon>Pseudomonadota</taxon>
        <taxon>Gammaproteobacteria</taxon>
        <taxon>Vibrionales</taxon>
        <taxon>Vibrionaceae</taxon>
        <taxon>Vibrio</taxon>
    </lineage>
</organism>
<dbReference type="CDD" id="cd01948">
    <property type="entry name" value="EAL"/>
    <property type="match status" value="1"/>
</dbReference>
<gene>
    <name evidence="6" type="ORF">VCR5J5_240120</name>
</gene>
<dbReference type="Proteomes" id="UP000049495">
    <property type="component" value="Unassembled WGS sequence"/>
</dbReference>
<dbReference type="EMBL" id="CCJV01000083">
    <property type="protein sequence ID" value="CDT30343.1"/>
    <property type="molecule type" value="Genomic_DNA"/>
</dbReference>
<dbReference type="Pfam" id="PF00990">
    <property type="entry name" value="GGDEF"/>
    <property type="match status" value="1"/>
</dbReference>
<dbReference type="InterPro" id="IPR043128">
    <property type="entry name" value="Rev_trsase/Diguanyl_cyclase"/>
</dbReference>
<dbReference type="PROSITE" id="PS50887">
    <property type="entry name" value="GGDEF"/>
    <property type="match status" value="1"/>
</dbReference>
<dbReference type="AlphaFoldDB" id="A0A822MZG8"/>
<dbReference type="SMART" id="SM00091">
    <property type="entry name" value="PAS"/>
    <property type="match status" value="1"/>
</dbReference>
<evidence type="ECO:0000259" key="5">
    <source>
        <dbReference type="PROSITE" id="PS50887"/>
    </source>
</evidence>
<dbReference type="InterPro" id="IPR029787">
    <property type="entry name" value="Nucleotide_cyclase"/>
</dbReference>
<feature type="domain" description="GGDEF" evidence="5">
    <location>
        <begin position="211"/>
        <end position="344"/>
    </location>
</feature>
<feature type="domain" description="EAL" evidence="4">
    <location>
        <begin position="352"/>
        <end position="609"/>
    </location>
</feature>
<dbReference type="PROSITE" id="PS50113">
    <property type="entry name" value="PAC"/>
    <property type="match status" value="1"/>
</dbReference>
<dbReference type="SMART" id="SM00267">
    <property type="entry name" value="GGDEF"/>
    <property type="match status" value="1"/>
</dbReference>
<reference evidence="7" key="1">
    <citation type="submission" date="2014-06" db="EMBL/GenBank/DDBJ databases">
        <authorList>
            <person name="Le Roux Frederique"/>
        </authorList>
    </citation>
    <scope>NUCLEOTIDE SEQUENCE [LARGE SCALE GENOMIC DNA]</scope>
    <source>
        <strain evidence="7">J5-5</strain>
    </source>
</reference>
<dbReference type="GO" id="GO:0003824">
    <property type="term" value="F:catalytic activity"/>
    <property type="evidence" value="ECO:0007669"/>
    <property type="project" value="UniProtKB-ARBA"/>
</dbReference>
<dbReference type="InterPro" id="IPR035965">
    <property type="entry name" value="PAS-like_dom_sf"/>
</dbReference>
<dbReference type="Gene3D" id="3.30.70.270">
    <property type="match status" value="1"/>
</dbReference>
<dbReference type="PROSITE" id="PS50883">
    <property type="entry name" value="EAL"/>
    <property type="match status" value="1"/>
</dbReference>
<feature type="domain" description="PAS" evidence="2">
    <location>
        <begin position="54"/>
        <end position="100"/>
    </location>
</feature>
<comment type="caution">
    <text evidence="6">The sequence shown here is derived from an EMBL/GenBank/DDBJ whole genome shotgun (WGS) entry which is preliminary data.</text>
</comment>
<dbReference type="CDD" id="cd00130">
    <property type="entry name" value="PAS"/>
    <property type="match status" value="1"/>
</dbReference>
<dbReference type="NCBIfam" id="TIGR00229">
    <property type="entry name" value="sensory_box"/>
    <property type="match status" value="1"/>
</dbReference>
<dbReference type="Gene3D" id="3.20.20.450">
    <property type="entry name" value="EAL domain"/>
    <property type="match status" value="1"/>
</dbReference>
<dbReference type="InterPro" id="IPR035919">
    <property type="entry name" value="EAL_sf"/>
</dbReference>
<dbReference type="FunFam" id="3.30.70.270:FF:000001">
    <property type="entry name" value="Diguanylate cyclase domain protein"/>
    <property type="match status" value="1"/>
</dbReference>
<evidence type="ECO:0000259" key="4">
    <source>
        <dbReference type="PROSITE" id="PS50883"/>
    </source>
</evidence>
<dbReference type="PROSITE" id="PS50112">
    <property type="entry name" value="PAS"/>
    <property type="match status" value="1"/>
</dbReference>
<dbReference type="SUPFAM" id="SSF141868">
    <property type="entry name" value="EAL domain-like"/>
    <property type="match status" value="1"/>
</dbReference>
<dbReference type="Pfam" id="PF00563">
    <property type="entry name" value="EAL"/>
    <property type="match status" value="1"/>
</dbReference>
<dbReference type="Gene3D" id="3.30.450.20">
    <property type="entry name" value="PAS domain"/>
    <property type="match status" value="1"/>
</dbReference>
<accession>A0A822MZG8</accession>
<dbReference type="InterPro" id="IPR001633">
    <property type="entry name" value="EAL_dom"/>
</dbReference>
<dbReference type="InterPro" id="IPR000014">
    <property type="entry name" value="PAS"/>
</dbReference>
<dbReference type="Pfam" id="PF13426">
    <property type="entry name" value="PAS_9"/>
    <property type="match status" value="1"/>
</dbReference>
<dbReference type="CDD" id="cd01949">
    <property type="entry name" value="GGDEF"/>
    <property type="match status" value="1"/>
</dbReference>
<protein>
    <recommendedName>
        <fullName evidence="8">PAS domain S-box-containing protein/diguanylate cyclase (GGDEF)-like protein</fullName>
    </recommendedName>
</protein>
<evidence type="ECO:0000259" key="3">
    <source>
        <dbReference type="PROSITE" id="PS50113"/>
    </source>
</evidence>
<dbReference type="SMART" id="SM00052">
    <property type="entry name" value="EAL"/>
    <property type="match status" value="1"/>
</dbReference>
<evidence type="ECO:0000313" key="6">
    <source>
        <dbReference type="EMBL" id="CDT30343.1"/>
    </source>
</evidence>
<dbReference type="InterPro" id="IPR000160">
    <property type="entry name" value="GGDEF_dom"/>
</dbReference>
<sequence length="610" mass="68529">MCYQPSSLKEINMKTDKSINIVGNYCLSDALNKDYTESPLIPKKSISVMGEEEKLSFFFSIVDQSANAVVITNVNKDIIYANKKFEELSGFGLSEVLGKNPRLLKSNKTPADTYRDMYRTLQAGKSWKGVFLNIHRDKTEYIEEAVISPVTCDRGNVICYVAEKRDITAQVAAEERVKRLAHFDSLTGLPNRAYFIEETNKLMDLQSSKESGFTILFADLDRFKELNDSCGHLAGDAALKEVARRIAQVISPSDLAARVGGDEFIVVHRKPTQESATLLAAKLAAELSRPIQINKGQEAFLGVSIGAATWPSDGTTMNELLSHADLAMYEAKSTERNFVFYTEQVGIRFYRELELSNRLNQAIRQSKDQFYLVYQPKFYLDSGQVTGVEALLRWNEPEFGIISPVEFIPIAEKHRIMCPIGKWVIKAVCKQLRHWQSEGRVLPDRIAVNISVQQLEHPDFFEEITNIIIDEGLSPTFFELEITESVLMSNSGSTIYVLQQLEQVGFNIVIDDFGTGFSSLSYLKIINAKILKIDKSFVQDISTSIHDQVIVKSVVDLATNLGLSIVAEGVETEEQKSTLISLGCNIGQGFYYSKPLTNNEVSKFFDYKDF</sequence>
<dbReference type="PANTHER" id="PTHR44757:SF2">
    <property type="entry name" value="BIOFILM ARCHITECTURE MAINTENANCE PROTEIN MBAA"/>
    <property type="match status" value="1"/>
</dbReference>
<comment type="cofactor">
    <cofactor evidence="1">
        <name>Mg(2+)</name>
        <dbReference type="ChEBI" id="CHEBI:18420"/>
    </cofactor>
</comment>
<evidence type="ECO:0000256" key="1">
    <source>
        <dbReference type="ARBA" id="ARBA00001946"/>
    </source>
</evidence>
<name>A0A822MZG8_9VIBR</name>
<proteinExistence type="predicted"/>
<evidence type="ECO:0000259" key="2">
    <source>
        <dbReference type="PROSITE" id="PS50112"/>
    </source>
</evidence>
<dbReference type="InterPro" id="IPR000700">
    <property type="entry name" value="PAS-assoc_C"/>
</dbReference>
<dbReference type="InterPro" id="IPR052155">
    <property type="entry name" value="Biofilm_reg_signaling"/>
</dbReference>
<dbReference type="SUPFAM" id="SSF55073">
    <property type="entry name" value="Nucleotide cyclase"/>
    <property type="match status" value="1"/>
</dbReference>
<dbReference type="NCBIfam" id="TIGR00254">
    <property type="entry name" value="GGDEF"/>
    <property type="match status" value="1"/>
</dbReference>
<evidence type="ECO:0000313" key="7">
    <source>
        <dbReference type="Proteomes" id="UP000049495"/>
    </source>
</evidence>
<dbReference type="PANTHER" id="PTHR44757">
    <property type="entry name" value="DIGUANYLATE CYCLASE DGCP"/>
    <property type="match status" value="1"/>
</dbReference>